<keyword evidence="4" id="KW-1185">Reference proteome</keyword>
<name>A0A2I0AFB7_9ASPA</name>
<evidence type="ECO:0000256" key="1">
    <source>
        <dbReference type="RuleBase" id="RU000672"/>
    </source>
</evidence>
<evidence type="ECO:0000259" key="2">
    <source>
        <dbReference type="Pfam" id="PF02728"/>
    </source>
</evidence>
<gene>
    <name evidence="3" type="ORF">AXF42_Ash000048</name>
</gene>
<dbReference type="STRING" id="1088818.A0A2I0AFB7"/>
<keyword evidence="1" id="KW-0560">Oxidoreductase</keyword>
<dbReference type="PANTHER" id="PTHR10638">
    <property type="entry name" value="COPPER AMINE OXIDASE"/>
    <property type="match status" value="1"/>
</dbReference>
<dbReference type="GO" id="GO:0009308">
    <property type="term" value="P:amine metabolic process"/>
    <property type="evidence" value="ECO:0007669"/>
    <property type="project" value="UniProtKB-UniRule"/>
</dbReference>
<keyword evidence="1" id="KW-0479">Metal-binding</keyword>
<dbReference type="AlphaFoldDB" id="A0A2I0AFB7"/>
<dbReference type="GO" id="GO:0005507">
    <property type="term" value="F:copper ion binding"/>
    <property type="evidence" value="ECO:0007669"/>
    <property type="project" value="InterPro"/>
</dbReference>
<dbReference type="InterPro" id="IPR015802">
    <property type="entry name" value="Cu_amine_oxidase_N3"/>
</dbReference>
<keyword evidence="1" id="KW-0186">Copper</keyword>
<dbReference type="EC" id="1.4.3.-" evidence="1"/>
<protein>
    <recommendedName>
        <fullName evidence="1">Amine oxidase</fullName>
        <ecNumber evidence="1">1.4.3.-</ecNumber>
    </recommendedName>
</protein>
<evidence type="ECO:0000313" key="3">
    <source>
        <dbReference type="EMBL" id="PKA54215.1"/>
    </source>
</evidence>
<comment type="similarity">
    <text evidence="1">Belongs to the copper/topaquinone oxidase family.</text>
</comment>
<dbReference type="PANTHER" id="PTHR10638:SF41">
    <property type="entry name" value="AMINE OXIDASE"/>
    <property type="match status" value="1"/>
</dbReference>
<dbReference type="OrthoDB" id="5379943at2759"/>
<accession>A0A2I0AFB7</accession>
<feature type="domain" description="Copper amine oxidase N3-terminal" evidence="2">
    <location>
        <begin position="1"/>
        <end position="94"/>
    </location>
</feature>
<keyword evidence="1" id="KW-0801">TPQ</keyword>
<dbReference type="GO" id="GO:0048038">
    <property type="term" value="F:quinone binding"/>
    <property type="evidence" value="ECO:0007669"/>
    <property type="project" value="InterPro"/>
</dbReference>
<sequence>MTSAATAPLSDAAVNRSVLARGIRLSDLACLPISSGWFRREIEDRRRLIKVQCYSGEGTSNFYMRPIKGLTVLIDLDTKEIVHIADEGRGIPIPKSSGTDYQFAVAGRNELKRSLFRH</sequence>
<dbReference type="GO" id="GO:0008131">
    <property type="term" value="F:primary methylamine oxidase activity"/>
    <property type="evidence" value="ECO:0007669"/>
    <property type="project" value="InterPro"/>
</dbReference>
<comment type="cofactor">
    <cofactor evidence="1">
        <name>Cu cation</name>
        <dbReference type="ChEBI" id="CHEBI:23378"/>
    </cofactor>
    <text evidence="1">Contains 1 topaquinone per subunit.</text>
</comment>
<dbReference type="SUPFAM" id="SSF54416">
    <property type="entry name" value="Amine oxidase N-terminal region"/>
    <property type="match status" value="1"/>
</dbReference>
<comment type="PTM">
    <text evidence="1">Topaquinone (TPQ) is generated by copper-dependent autoxidation of a specific tyrosyl residue.</text>
</comment>
<reference evidence="3 4" key="1">
    <citation type="journal article" date="2017" name="Nature">
        <title>The Apostasia genome and the evolution of orchids.</title>
        <authorList>
            <person name="Zhang G.Q."/>
            <person name="Liu K.W."/>
            <person name="Li Z."/>
            <person name="Lohaus R."/>
            <person name="Hsiao Y.Y."/>
            <person name="Niu S.C."/>
            <person name="Wang J.Y."/>
            <person name="Lin Y.C."/>
            <person name="Xu Q."/>
            <person name="Chen L.J."/>
            <person name="Yoshida K."/>
            <person name="Fujiwara S."/>
            <person name="Wang Z.W."/>
            <person name="Zhang Y.Q."/>
            <person name="Mitsuda N."/>
            <person name="Wang M."/>
            <person name="Liu G.H."/>
            <person name="Pecoraro L."/>
            <person name="Huang H.X."/>
            <person name="Xiao X.J."/>
            <person name="Lin M."/>
            <person name="Wu X.Y."/>
            <person name="Wu W.L."/>
            <person name="Chen Y.Y."/>
            <person name="Chang S.B."/>
            <person name="Sakamoto S."/>
            <person name="Ohme-Takagi M."/>
            <person name="Yagi M."/>
            <person name="Zeng S.J."/>
            <person name="Shen C.Y."/>
            <person name="Yeh C.M."/>
            <person name="Luo Y.B."/>
            <person name="Tsai W.C."/>
            <person name="Van de Peer Y."/>
            <person name="Liu Z.J."/>
        </authorList>
    </citation>
    <scope>NUCLEOTIDE SEQUENCE [LARGE SCALE GENOMIC DNA]</scope>
    <source>
        <strain evidence="4">cv. Shenzhen</strain>
        <tissue evidence="3">Stem</tissue>
    </source>
</reference>
<dbReference type="EMBL" id="KZ451982">
    <property type="protein sequence ID" value="PKA54215.1"/>
    <property type="molecule type" value="Genomic_DNA"/>
</dbReference>
<dbReference type="InterPro" id="IPR000269">
    <property type="entry name" value="Cu_amine_oxidase"/>
</dbReference>
<dbReference type="Gene3D" id="3.10.450.40">
    <property type="match status" value="1"/>
</dbReference>
<dbReference type="Pfam" id="PF02728">
    <property type="entry name" value="Cu_amine_oxidN3"/>
    <property type="match status" value="1"/>
</dbReference>
<dbReference type="InterPro" id="IPR016182">
    <property type="entry name" value="Cu_amine_oxidase_N-reg"/>
</dbReference>
<evidence type="ECO:0000313" key="4">
    <source>
        <dbReference type="Proteomes" id="UP000236161"/>
    </source>
</evidence>
<organism evidence="3 4">
    <name type="scientific">Apostasia shenzhenica</name>
    <dbReference type="NCBI Taxonomy" id="1088818"/>
    <lineage>
        <taxon>Eukaryota</taxon>
        <taxon>Viridiplantae</taxon>
        <taxon>Streptophyta</taxon>
        <taxon>Embryophyta</taxon>
        <taxon>Tracheophyta</taxon>
        <taxon>Spermatophyta</taxon>
        <taxon>Magnoliopsida</taxon>
        <taxon>Liliopsida</taxon>
        <taxon>Asparagales</taxon>
        <taxon>Orchidaceae</taxon>
        <taxon>Apostasioideae</taxon>
        <taxon>Apostasia</taxon>
    </lineage>
</organism>
<dbReference type="Proteomes" id="UP000236161">
    <property type="component" value="Unassembled WGS sequence"/>
</dbReference>
<proteinExistence type="inferred from homology"/>